<reference evidence="2 3" key="1">
    <citation type="journal article" date="2019" name="Commun. Biol.">
        <title>The bagworm genome reveals a unique fibroin gene that provides high tensile strength.</title>
        <authorList>
            <person name="Kono N."/>
            <person name="Nakamura H."/>
            <person name="Ohtoshi R."/>
            <person name="Tomita M."/>
            <person name="Numata K."/>
            <person name="Arakawa K."/>
        </authorList>
    </citation>
    <scope>NUCLEOTIDE SEQUENCE [LARGE SCALE GENOMIC DNA]</scope>
</reference>
<dbReference type="Proteomes" id="UP000299102">
    <property type="component" value="Unassembled WGS sequence"/>
</dbReference>
<evidence type="ECO:0000313" key="2">
    <source>
        <dbReference type="EMBL" id="GBP23339.1"/>
    </source>
</evidence>
<feature type="region of interest" description="Disordered" evidence="1">
    <location>
        <begin position="1"/>
        <end position="29"/>
    </location>
</feature>
<sequence>MNGGSGVMASESSVEKFPPMETGTSTTGTLSCEGTSVVIRASGRILPKRYELKPPRGIECCALANRRLRIKTSVVHSCSGEKNDPETTIDTCH</sequence>
<dbReference type="EMBL" id="BGZK01000150">
    <property type="protein sequence ID" value="GBP23339.1"/>
    <property type="molecule type" value="Genomic_DNA"/>
</dbReference>
<name>A0A4C1UAJ7_EUMVA</name>
<accession>A0A4C1UAJ7</accession>
<protein>
    <submittedName>
        <fullName evidence="2">Uncharacterized protein</fullName>
    </submittedName>
</protein>
<proteinExistence type="predicted"/>
<keyword evidence="3" id="KW-1185">Reference proteome</keyword>
<organism evidence="2 3">
    <name type="scientific">Eumeta variegata</name>
    <name type="common">Bagworm moth</name>
    <name type="synonym">Eumeta japonica</name>
    <dbReference type="NCBI Taxonomy" id="151549"/>
    <lineage>
        <taxon>Eukaryota</taxon>
        <taxon>Metazoa</taxon>
        <taxon>Ecdysozoa</taxon>
        <taxon>Arthropoda</taxon>
        <taxon>Hexapoda</taxon>
        <taxon>Insecta</taxon>
        <taxon>Pterygota</taxon>
        <taxon>Neoptera</taxon>
        <taxon>Endopterygota</taxon>
        <taxon>Lepidoptera</taxon>
        <taxon>Glossata</taxon>
        <taxon>Ditrysia</taxon>
        <taxon>Tineoidea</taxon>
        <taxon>Psychidae</taxon>
        <taxon>Oiketicinae</taxon>
        <taxon>Eumeta</taxon>
    </lineage>
</organism>
<evidence type="ECO:0000313" key="3">
    <source>
        <dbReference type="Proteomes" id="UP000299102"/>
    </source>
</evidence>
<dbReference type="AlphaFoldDB" id="A0A4C1UAJ7"/>
<evidence type="ECO:0000256" key="1">
    <source>
        <dbReference type="SAM" id="MobiDB-lite"/>
    </source>
</evidence>
<comment type="caution">
    <text evidence="2">The sequence shown here is derived from an EMBL/GenBank/DDBJ whole genome shotgun (WGS) entry which is preliminary data.</text>
</comment>
<gene>
    <name evidence="2" type="ORF">EVAR_22195_1</name>
</gene>